<sequence>MEKYFQSANNSKGKREKSDNIEHSTGDSFKSQKKIQNKKYKKEQNDWNPKWSQTYLWLVRKEDEEGNPPLCIMFAGLNFIESFSCIIECQVIEEINKSTGWSILLDESTTITIDKYLAIISKHIVRNEPVLRYLGMINLEECDVSLITKDIEIFCNTKGISFKALFHIGSDGASVMIGKHNGVVTKLKNKNPFMISIHCIAHRFALIADDNDDPGLAILKLVSTYILVNNDGAELAKKLLEKLDPNFILAIKFLADLFNIL</sequence>
<accession>A0A8H3LMV4</accession>
<dbReference type="AlphaFoldDB" id="A0A8H3LMV4"/>
<feature type="compositionally biased region" description="Basic residues" evidence="1">
    <location>
        <begin position="31"/>
        <end position="41"/>
    </location>
</feature>
<gene>
    <name evidence="2" type="ORF">RCL2_001840100</name>
</gene>
<evidence type="ECO:0000256" key="1">
    <source>
        <dbReference type="SAM" id="MobiDB-lite"/>
    </source>
</evidence>
<evidence type="ECO:0000313" key="3">
    <source>
        <dbReference type="Proteomes" id="UP000615446"/>
    </source>
</evidence>
<protein>
    <submittedName>
        <fullName evidence="2">Zinc finger protein 862-like</fullName>
    </submittedName>
</protein>
<proteinExistence type="predicted"/>
<comment type="caution">
    <text evidence="2">The sequence shown here is derived from an EMBL/GenBank/DDBJ whole genome shotgun (WGS) entry which is preliminary data.</text>
</comment>
<organism evidence="2 3">
    <name type="scientific">Rhizophagus clarus</name>
    <dbReference type="NCBI Taxonomy" id="94130"/>
    <lineage>
        <taxon>Eukaryota</taxon>
        <taxon>Fungi</taxon>
        <taxon>Fungi incertae sedis</taxon>
        <taxon>Mucoromycota</taxon>
        <taxon>Glomeromycotina</taxon>
        <taxon>Glomeromycetes</taxon>
        <taxon>Glomerales</taxon>
        <taxon>Glomeraceae</taxon>
        <taxon>Rhizophagus</taxon>
    </lineage>
</organism>
<name>A0A8H3LMV4_9GLOM</name>
<dbReference type="OrthoDB" id="2315120at2759"/>
<evidence type="ECO:0000313" key="2">
    <source>
        <dbReference type="EMBL" id="GES91598.1"/>
    </source>
</evidence>
<feature type="compositionally biased region" description="Basic and acidic residues" evidence="1">
    <location>
        <begin position="16"/>
        <end position="25"/>
    </location>
</feature>
<dbReference type="PANTHER" id="PTHR46880">
    <property type="entry name" value="RAS-ASSOCIATING DOMAIN-CONTAINING PROTEIN"/>
    <property type="match status" value="1"/>
</dbReference>
<feature type="region of interest" description="Disordered" evidence="1">
    <location>
        <begin position="1"/>
        <end position="44"/>
    </location>
</feature>
<dbReference type="Proteomes" id="UP000615446">
    <property type="component" value="Unassembled WGS sequence"/>
</dbReference>
<feature type="compositionally biased region" description="Polar residues" evidence="1">
    <location>
        <begin position="1"/>
        <end position="11"/>
    </location>
</feature>
<reference evidence="2" key="1">
    <citation type="submission" date="2019-10" db="EMBL/GenBank/DDBJ databases">
        <title>Conservation and host-specific expression of non-tandemly repeated heterogenous ribosome RNA gene in arbuscular mycorrhizal fungi.</title>
        <authorList>
            <person name="Maeda T."/>
            <person name="Kobayashi Y."/>
            <person name="Nakagawa T."/>
            <person name="Ezawa T."/>
            <person name="Yamaguchi K."/>
            <person name="Bino T."/>
            <person name="Nishimoto Y."/>
            <person name="Shigenobu S."/>
            <person name="Kawaguchi M."/>
        </authorList>
    </citation>
    <scope>NUCLEOTIDE SEQUENCE</scope>
    <source>
        <strain evidence="2">HR1</strain>
    </source>
</reference>
<dbReference type="PANTHER" id="PTHR46880:SF5">
    <property type="entry name" value="DUF4371 DOMAIN-CONTAINING PROTEIN"/>
    <property type="match status" value="1"/>
</dbReference>
<dbReference type="EMBL" id="BLAL01000206">
    <property type="protein sequence ID" value="GES91598.1"/>
    <property type="molecule type" value="Genomic_DNA"/>
</dbReference>